<reference evidence="1 2" key="1">
    <citation type="journal article" date="2016" name="Proc. Natl. Acad. Sci. U.S.A.">
        <title>Lipid metabolic changes in an early divergent fungus govern the establishment of a mutualistic symbiosis with endobacteria.</title>
        <authorList>
            <person name="Lastovetsky O.A."/>
            <person name="Gaspar M.L."/>
            <person name="Mondo S.J."/>
            <person name="LaButti K.M."/>
            <person name="Sandor L."/>
            <person name="Grigoriev I.V."/>
            <person name="Henry S.A."/>
            <person name="Pawlowska T.E."/>
        </authorList>
    </citation>
    <scope>NUCLEOTIDE SEQUENCE [LARGE SCALE GENOMIC DNA]</scope>
    <source>
        <strain evidence="1 2">ATCC 11559</strain>
    </source>
</reference>
<proteinExistence type="predicted"/>
<accession>A0A1X0RU28</accession>
<dbReference type="Proteomes" id="UP000242381">
    <property type="component" value="Unassembled WGS sequence"/>
</dbReference>
<name>A0A1X0RU28_RHIZD</name>
<dbReference type="OMA" id="NQCYISL"/>
<protein>
    <submittedName>
        <fullName evidence="1">Uncharacterized protein</fullName>
    </submittedName>
</protein>
<evidence type="ECO:0000313" key="1">
    <source>
        <dbReference type="EMBL" id="ORE15391.1"/>
    </source>
</evidence>
<dbReference type="AlphaFoldDB" id="A0A1X0RU28"/>
<gene>
    <name evidence="1" type="ORF">BCV71DRAFT_185438</name>
</gene>
<dbReference type="EMBL" id="KV921426">
    <property type="protein sequence ID" value="ORE15391.1"/>
    <property type="molecule type" value="Genomic_DNA"/>
</dbReference>
<feature type="non-terminal residue" evidence="1">
    <location>
        <position position="1"/>
    </location>
</feature>
<evidence type="ECO:0000313" key="2">
    <source>
        <dbReference type="Proteomes" id="UP000242381"/>
    </source>
</evidence>
<organism evidence="1 2">
    <name type="scientific">Rhizopus microsporus</name>
    <dbReference type="NCBI Taxonomy" id="58291"/>
    <lineage>
        <taxon>Eukaryota</taxon>
        <taxon>Fungi</taxon>
        <taxon>Fungi incertae sedis</taxon>
        <taxon>Mucoromycota</taxon>
        <taxon>Mucoromycotina</taxon>
        <taxon>Mucoromycetes</taxon>
        <taxon>Mucorales</taxon>
        <taxon>Mucorineae</taxon>
        <taxon>Rhizopodaceae</taxon>
        <taxon>Rhizopus</taxon>
    </lineage>
</organism>
<sequence length="134" mass="15288">RARSLLNKVFVSVRSNANDPFSEKRHRGNEELLESLDVNGNTQCKDVNQCYISLQTNMCPVVLDYACLTTDQSDLKIFLEQNIEVIIFDNLPYSNSIKMFERKGTLNSPSSLDLINKSQMTLLITFILQNLIII</sequence>